<dbReference type="PROSITE" id="PS50931">
    <property type="entry name" value="HTH_LYSR"/>
    <property type="match status" value="1"/>
</dbReference>
<dbReference type="InterPro" id="IPR000847">
    <property type="entry name" value="LysR_HTH_N"/>
</dbReference>
<keyword evidence="2" id="KW-0805">Transcription regulation</keyword>
<dbReference type="InterPro" id="IPR036390">
    <property type="entry name" value="WH_DNA-bd_sf"/>
</dbReference>
<dbReference type="Gene3D" id="3.40.190.290">
    <property type="match status" value="1"/>
</dbReference>
<feature type="domain" description="HTH lysR-type" evidence="5">
    <location>
        <begin position="3"/>
        <end position="60"/>
    </location>
</feature>
<dbReference type="Proteomes" id="UP000469385">
    <property type="component" value="Unassembled WGS sequence"/>
</dbReference>
<evidence type="ECO:0000259" key="5">
    <source>
        <dbReference type="PROSITE" id="PS50931"/>
    </source>
</evidence>
<proteinExistence type="inferred from homology"/>
<dbReference type="PRINTS" id="PR00039">
    <property type="entry name" value="HTHLYSR"/>
</dbReference>
<dbReference type="Gene3D" id="1.10.10.10">
    <property type="entry name" value="Winged helix-like DNA-binding domain superfamily/Winged helix DNA-binding domain"/>
    <property type="match status" value="1"/>
</dbReference>
<dbReference type="EMBL" id="WSEL01000009">
    <property type="protein sequence ID" value="MVQ32551.1"/>
    <property type="molecule type" value="Genomic_DNA"/>
</dbReference>
<evidence type="ECO:0000256" key="1">
    <source>
        <dbReference type="ARBA" id="ARBA00009437"/>
    </source>
</evidence>
<evidence type="ECO:0000256" key="2">
    <source>
        <dbReference type="ARBA" id="ARBA00023015"/>
    </source>
</evidence>
<gene>
    <name evidence="6" type="ORF">GON04_24060</name>
</gene>
<dbReference type="InterPro" id="IPR005119">
    <property type="entry name" value="LysR_subst-bd"/>
</dbReference>
<accession>A0A6N8IZT2</accession>
<keyword evidence="3" id="KW-0238">DNA-binding</keyword>
<dbReference type="GO" id="GO:0003677">
    <property type="term" value="F:DNA binding"/>
    <property type="evidence" value="ECO:0007669"/>
    <property type="project" value="UniProtKB-KW"/>
</dbReference>
<evidence type="ECO:0000256" key="4">
    <source>
        <dbReference type="ARBA" id="ARBA00023163"/>
    </source>
</evidence>
<comment type="similarity">
    <text evidence="1">Belongs to the LysR transcriptional regulatory family.</text>
</comment>
<dbReference type="FunFam" id="1.10.10.10:FF:000001">
    <property type="entry name" value="LysR family transcriptional regulator"/>
    <property type="match status" value="1"/>
</dbReference>
<protein>
    <submittedName>
        <fullName evidence="6">LysR family transcriptional regulator</fullName>
    </submittedName>
</protein>
<dbReference type="Pfam" id="PF03466">
    <property type="entry name" value="LysR_substrate"/>
    <property type="match status" value="1"/>
</dbReference>
<dbReference type="SUPFAM" id="SSF46785">
    <property type="entry name" value="Winged helix' DNA-binding domain"/>
    <property type="match status" value="1"/>
</dbReference>
<sequence length="305" mass="33191">MKITFRQVEVFLALSSTLSFSEAARISHLSQPALSVAIKRLEEVLGARLFERTTRHVALTAVGMEFQRLAQQLAGNVEQAQIRIREFAAGKRGRLTIAAGPSVAAGFLPAVMGEFSRRLPEVELRLHDELSGICLEMVRTGKADIAVTPAMAAGNGLAAEDLFRDYLVAIFPAGHPLCAKRTLKWADLQAYPQVAVNNTSHLRQTLNEQYQQLGHVFVPAYEVAQVPTMLGLISEGLGIGVLSEALLVRSNLEGLAHRRISTASAYRRICASIPAGSPPTPIVASFLETCREFARKRPVRKGRAA</sequence>
<name>A0A6N8IZT2_9BURK</name>
<comment type="caution">
    <text evidence="6">The sequence shown here is derived from an EMBL/GenBank/DDBJ whole genome shotgun (WGS) entry which is preliminary data.</text>
</comment>
<dbReference type="InterPro" id="IPR050950">
    <property type="entry name" value="HTH-type_LysR_regulators"/>
</dbReference>
<evidence type="ECO:0000256" key="3">
    <source>
        <dbReference type="ARBA" id="ARBA00023125"/>
    </source>
</evidence>
<dbReference type="RefSeq" id="WP_157400493.1">
    <property type="nucleotide sequence ID" value="NZ_WSEL01000009.1"/>
</dbReference>
<evidence type="ECO:0000313" key="6">
    <source>
        <dbReference type="EMBL" id="MVQ32551.1"/>
    </source>
</evidence>
<evidence type="ECO:0000313" key="7">
    <source>
        <dbReference type="Proteomes" id="UP000469385"/>
    </source>
</evidence>
<dbReference type="GO" id="GO:0003700">
    <property type="term" value="F:DNA-binding transcription factor activity"/>
    <property type="evidence" value="ECO:0007669"/>
    <property type="project" value="InterPro"/>
</dbReference>
<dbReference type="SUPFAM" id="SSF53850">
    <property type="entry name" value="Periplasmic binding protein-like II"/>
    <property type="match status" value="1"/>
</dbReference>
<dbReference type="InterPro" id="IPR036388">
    <property type="entry name" value="WH-like_DNA-bd_sf"/>
</dbReference>
<dbReference type="CDD" id="cd08440">
    <property type="entry name" value="PBP2_LTTR_like_4"/>
    <property type="match status" value="1"/>
</dbReference>
<keyword evidence="4" id="KW-0804">Transcription</keyword>
<dbReference type="GO" id="GO:0005829">
    <property type="term" value="C:cytosol"/>
    <property type="evidence" value="ECO:0007669"/>
    <property type="project" value="TreeGrafter"/>
</dbReference>
<organism evidence="6 7">
    <name type="scientific">Ramlibacter pinisoli</name>
    <dbReference type="NCBI Taxonomy" id="2682844"/>
    <lineage>
        <taxon>Bacteria</taxon>
        <taxon>Pseudomonadati</taxon>
        <taxon>Pseudomonadota</taxon>
        <taxon>Betaproteobacteria</taxon>
        <taxon>Burkholderiales</taxon>
        <taxon>Comamonadaceae</taxon>
        <taxon>Ramlibacter</taxon>
    </lineage>
</organism>
<dbReference type="Pfam" id="PF00126">
    <property type="entry name" value="HTH_1"/>
    <property type="match status" value="1"/>
</dbReference>
<keyword evidence="7" id="KW-1185">Reference proteome</keyword>
<reference evidence="6 7" key="1">
    <citation type="submission" date="2019-12" db="EMBL/GenBank/DDBJ databases">
        <authorList>
            <person name="Huq M.A."/>
        </authorList>
    </citation>
    <scope>NUCLEOTIDE SEQUENCE [LARGE SCALE GENOMIC DNA]</scope>
    <source>
        <strain evidence="6 7">MAH-25</strain>
    </source>
</reference>
<dbReference type="AlphaFoldDB" id="A0A6N8IZT2"/>
<dbReference type="PANTHER" id="PTHR30419">
    <property type="entry name" value="HTH-TYPE TRANSCRIPTIONAL REGULATOR YBHD"/>
    <property type="match status" value="1"/>
</dbReference>